<organism evidence="2 3">
    <name type="scientific">Acanthosepion pharaonis</name>
    <name type="common">Pharaoh cuttlefish</name>
    <name type="synonym">Sepia pharaonis</name>
    <dbReference type="NCBI Taxonomy" id="158019"/>
    <lineage>
        <taxon>Eukaryota</taxon>
        <taxon>Metazoa</taxon>
        <taxon>Spiralia</taxon>
        <taxon>Lophotrochozoa</taxon>
        <taxon>Mollusca</taxon>
        <taxon>Cephalopoda</taxon>
        <taxon>Coleoidea</taxon>
        <taxon>Decapodiformes</taxon>
        <taxon>Sepiida</taxon>
        <taxon>Sepiina</taxon>
        <taxon>Sepiidae</taxon>
        <taxon>Acanthosepion</taxon>
    </lineage>
</organism>
<comment type="caution">
    <text evidence="2">The sequence shown here is derived from an EMBL/GenBank/DDBJ whole genome shotgun (WGS) entry which is preliminary data.</text>
</comment>
<dbReference type="AlphaFoldDB" id="A0A812DHF3"/>
<feature type="transmembrane region" description="Helical" evidence="1">
    <location>
        <begin position="163"/>
        <end position="183"/>
    </location>
</feature>
<gene>
    <name evidence="2" type="ORF">SPHA_53069</name>
</gene>
<keyword evidence="1" id="KW-0472">Membrane</keyword>
<dbReference type="EMBL" id="CAHIKZ030003348">
    <property type="protein sequence ID" value="CAE1299179.1"/>
    <property type="molecule type" value="Genomic_DNA"/>
</dbReference>
<name>A0A812DHF3_ACAPH</name>
<feature type="transmembrane region" description="Helical" evidence="1">
    <location>
        <begin position="189"/>
        <end position="211"/>
    </location>
</feature>
<dbReference type="Proteomes" id="UP000597762">
    <property type="component" value="Unassembled WGS sequence"/>
</dbReference>
<keyword evidence="1" id="KW-1133">Transmembrane helix</keyword>
<protein>
    <submittedName>
        <fullName evidence="2">Uncharacterized protein</fullName>
    </submittedName>
</protein>
<reference evidence="2" key="1">
    <citation type="submission" date="2021-01" db="EMBL/GenBank/DDBJ databases">
        <authorList>
            <person name="Li R."/>
            <person name="Bekaert M."/>
        </authorList>
    </citation>
    <scope>NUCLEOTIDE SEQUENCE</scope>
    <source>
        <strain evidence="2">Farmed</strain>
    </source>
</reference>
<feature type="transmembrane region" description="Helical" evidence="1">
    <location>
        <begin position="131"/>
        <end position="156"/>
    </location>
</feature>
<accession>A0A812DHF3</accession>
<keyword evidence="3" id="KW-1185">Reference proteome</keyword>
<evidence type="ECO:0000256" key="1">
    <source>
        <dbReference type="SAM" id="Phobius"/>
    </source>
</evidence>
<proteinExistence type="predicted"/>
<feature type="transmembrane region" description="Helical" evidence="1">
    <location>
        <begin position="83"/>
        <end position="111"/>
    </location>
</feature>
<keyword evidence="1" id="KW-0812">Transmembrane</keyword>
<evidence type="ECO:0000313" key="3">
    <source>
        <dbReference type="Proteomes" id="UP000597762"/>
    </source>
</evidence>
<evidence type="ECO:0000313" key="2">
    <source>
        <dbReference type="EMBL" id="CAE1299179.1"/>
    </source>
</evidence>
<sequence length="220" mass="25242">MPFTIFTRPFISLPLPSFLLLFLALSSTFSASFQNFCLPFLSLSLSHNSSRFPRSLSISLYISQYLSFTYSHPCFLRCSSLSFLLCLSPFLFLLFSLKGSIYLSIYLFFASLLSESYSHRPSLSLLTSPSFFMYFLGVSPLSCFLSEFLIFISFFFRNALHSLPTFFSLCLFLRLSLLPHLSFCFFSSSLSLILLQFFLSFFLSFFCLSVCHKILPSNFS</sequence>